<dbReference type="Pfam" id="PF00916">
    <property type="entry name" value="Sulfate_transp"/>
    <property type="match status" value="1"/>
</dbReference>
<keyword evidence="4 5" id="KW-0472">Membrane</keyword>
<dbReference type="GO" id="GO:0016020">
    <property type="term" value="C:membrane"/>
    <property type="evidence" value="ECO:0007669"/>
    <property type="project" value="UniProtKB-SubCell"/>
</dbReference>
<evidence type="ECO:0000256" key="5">
    <source>
        <dbReference type="SAM" id="Phobius"/>
    </source>
</evidence>
<dbReference type="STRING" id="1447875.A0A2B7X7P4"/>
<feature type="domain" description="SLC26A/SulP transporter" evidence="6">
    <location>
        <begin position="57"/>
        <end position="107"/>
    </location>
</feature>
<dbReference type="InterPro" id="IPR001902">
    <property type="entry name" value="SLC26A/SulP_fam"/>
</dbReference>
<keyword evidence="8" id="KW-1185">Reference proteome</keyword>
<dbReference type="AlphaFoldDB" id="A0A2B7X7P4"/>
<evidence type="ECO:0000256" key="1">
    <source>
        <dbReference type="ARBA" id="ARBA00004141"/>
    </source>
</evidence>
<keyword evidence="3 5" id="KW-1133">Transmembrane helix</keyword>
<dbReference type="InterPro" id="IPR011547">
    <property type="entry name" value="SLC26A/SulP_dom"/>
</dbReference>
<evidence type="ECO:0000256" key="4">
    <source>
        <dbReference type="ARBA" id="ARBA00023136"/>
    </source>
</evidence>
<dbReference type="GO" id="GO:0055085">
    <property type="term" value="P:transmembrane transport"/>
    <property type="evidence" value="ECO:0007669"/>
    <property type="project" value="InterPro"/>
</dbReference>
<dbReference type="Proteomes" id="UP000223968">
    <property type="component" value="Unassembled WGS sequence"/>
</dbReference>
<evidence type="ECO:0000256" key="2">
    <source>
        <dbReference type="ARBA" id="ARBA00022692"/>
    </source>
</evidence>
<evidence type="ECO:0000259" key="6">
    <source>
        <dbReference type="Pfam" id="PF00916"/>
    </source>
</evidence>
<feature type="transmembrane region" description="Helical" evidence="5">
    <location>
        <begin position="54"/>
        <end position="72"/>
    </location>
</feature>
<dbReference type="PANTHER" id="PTHR11814">
    <property type="entry name" value="SULFATE TRANSPORTER"/>
    <property type="match status" value="1"/>
</dbReference>
<comment type="caution">
    <text evidence="7">The sequence shown here is derived from an EMBL/GenBank/DDBJ whole genome shotgun (WGS) entry which is preliminary data.</text>
</comment>
<keyword evidence="2 5" id="KW-0812">Transmembrane</keyword>
<proteinExistence type="predicted"/>
<dbReference type="EMBL" id="PDNB01000133">
    <property type="protein sequence ID" value="PGH04737.1"/>
    <property type="molecule type" value="Genomic_DNA"/>
</dbReference>
<dbReference type="OrthoDB" id="288203at2759"/>
<evidence type="ECO:0000313" key="7">
    <source>
        <dbReference type="EMBL" id="PGH04737.1"/>
    </source>
</evidence>
<comment type="subcellular location">
    <subcellularLocation>
        <location evidence="1">Membrane</location>
        <topology evidence="1">Multi-pass membrane protein</topology>
    </subcellularLocation>
</comment>
<sequence>MKLWETVRNDVRNDVNWNRAGHLGLKGLRAFPSAAAQYLLEKFPIIGWLPRYNYRWLVNDVIAGLTLGLMLIPQSLSYAKIATISVQYGLMSSWLPAALYAFMGTTKGK</sequence>
<evidence type="ECO:0000313" key="8">
    <source>
        <dbReference type="Proteomes" id="UP000223968"/>
    </source>
</evidence>
<reference evidence="7 8" key="1">
    <citation type="submission" date="2017-10" db="EMBL/GenBank/DDBJ databases">
        <title>Comparative genomics in systemic dimorphic fungi from Ajellomycetaceae.</title>
        <authorList>
            <person name="Munoz J.F."/>
            <person name="Mcewen J.G."/>
            <person name="Clay O.K."/>
            <person name="Cuomo C.A."/>
        </authorList>
    </citation>
    <scope>NUCLEOTIDE SEQUENCE [LARGE SCALE GENOMIC DNA]</scope>
    <source>
        <strain evidence="7 8">UAMH5409</strain>
    </source>
</reference>
<evidence type="ECO:0000256" key="3">
    <source>
        <dbReference type="ARBA" id="ARBA00022989"/>
    </source>
</evidence>
<protein>
    <recommendedName>
        <fullName evidence="6">SLC26A/SulP transporter domain-containing protein</fullName>
    </recommendedName>
</protein>
<name>A0A2B7X7P4_9EURO</name>
<organism evidence="7 8">
    <name type="scientific">Helicocarpus griseus UAMH5409</name>
    <dbReference type="NCBI Taxonomy" id="1447875"/>
    <lineage>
        <taxon>Eukaryota</taxon>
        <taxon>Fungi</taxon>
        <taxon>Dikarya</taxon>
        <taxon>Ascomycota</taxon>
        <taxon>Pezizomycotina</taxon>
        <taxon>Eurotiomycetes</taxon>
        <taxon>Eurotiomycetidae</taxon>
        <taxon>Onygenales</taxon>
        <taxon>Ajellomycetaceae</taxon>
        <taxon>Helicocarpus</taxon>
    </lineage>
</organism>
<feature type="transmembrane region" description="Helical" evidence="5">
    <location>
        <begin position="84"/>
        <end position="103"/>
    </location>
</feature>
<accession>A0A2B7X7P4</accession>
<gene>
    <name evidence="7" type="ORF">AJ79_07016</name>
</gene>